<dbReference type="Pfam" id="PF00550">
    <property type="entry name" value="PP-binding"/>
    <property type="match status" value="1"/>
</dbReference>
<dbReference type="Gene3D" id="3.40.50.1820">
    <property type="entry name" value="alpha/beta hydrolase"/>
    <property type="match status" value="1"/>
</dbReference>
<sequence length="1242" mass="143049">MVYRSSPYQRNIIYMTERYADTPIANIGGLDCYRRKISYDMAADIFQKMVELHPVMRLRLQKDGTFYLKPYEKIKIPYYDMKECTEDEIIAMAEQWMKEIIPMYDHDLYDLRYIEGADRSYAFSKLHHVIGDGLTFVLMVKEEEQMQELLLAESEMKSREDFLSEVCAKAGRIEDNRYLKLLEDAFYMPQKLRERAKKWYLSCAEFDQVSWKLKEAGQSPEALRVSYLPDAAWMQKITGFVKENGLFYETLIYGAVYSYIFIQKREKTAAIGRVLANRTKKDMESYGLYANTLPLFISRRETETVKEFLKRIQNMLFEQQKYAGCDYEELADAMGFSEQMYDISISYRPKKLFPADMHNVGLELFNGCSEIPLRIFVDELDGQLHFTLQYQCSCYQREEIDAIYHRLYDLMEQLTRKEEVAELSAVTDQDEAFINKAVDSKRITYQRSVLEVIEEQMQDNRNKTAVCMAQDKITYEELETRMYQCAYYLRNSGVQAGEIVSVCLDRSLWLSAVLLGIWKAGASFLTINTAESDTRKDTLSAVSSYCITEADIRHMEAIDALEAKRFMQAEQRSVLSEDDAYLMYTSGTSGIPKAAIISQKSLAIRLMWMLETYGCGENVLQKTPYTFDVSIWEIFLPLFAGKTSYMLRPQAERFPDEIGTVITQGKIDMLHFVPTMLQVFLKEAADHHKIYPDVRTMICSGEALSAPLVDQAYEIFPECTVVNLYGPTECTIDVLHHVCKKHEKKIPIGKPVYNTRAYIVNAEHKLLPAGVEGEICITGDLVGKGYYQMQSEAFGSFMGERAYDTGDYGMLGFDGNIYYCGRKDTQHKIRGMRIDLSALEDVLLMHEKIQRAAATVRNNRIEVCCLSEKEIPNLRLWLKKRLPPQQIPAKIYFFSTFPYNKNGKLDETLLWEKAIEQNRMAKAIDVSAQTEREEFLREIIADKLGMASLSVTQSFFEAGLDSLLIFEIVTGLREHGFVISYEDFYRCRNIRELAAGNRGREELLCCLHKGSSDTKKLFLGIPYAGGTPWLYAPLCRQNAFLDYDCYALSLNSCPKKKIEAVARETVKQLLALQEYEEYVLFGYCVGSALAIEIAARLEKSGRKVKLCIAASQIAHGIQVNRCIRSGWDLCNNYMLRKILSAMQGKNEIVSEEMAEQFRVDVRRFLEYFSRKKSLKVQGQCTLLFAKKDPFTGSHKKCRTDWAAFLNKEPSHIRVYEIENGGHFFLRKNSDQAAELISQIIKA</sequence>
<dbReference type="Pfam" id="PF00668">
    <property type="entry name" value="Condensation"/>
    <property type="match status" value="1"/>
</dbReference>
<dbReference type="InterPro" id="IPR001242">
    <property type="entry name" value="Condensation_dom"/>
</dbReference>
<dbReference type="Gene3D" id="3.40.50.12780">
    <property type="entry name" value="N-terminal domain of ligase-like"/>
    <property type="match status" value="1"/>
</dbReference>
<dbReference type="InterPro" id="IPR020845">
    <property type="entry name" value="AMP-binding_CS"/>
</dbReference>
<reference evidence="3" key="1">
    <citation type="submission" date="2020-08" db="EMBL/GenBank/DDBJ databases">
        <title>Genome public.</title>
        <authorList>
            <person name="Liu C."/>
            <person name="Sun Q."/>
        </authorList>
    </citation>
    <scope>NUCLEOTIDE SEQUENCE</scope>
    <source>
        <strain evidence="3">BX1005</strain>
    </source>
</reference>
<feature type="domain" description="Carrier" evidence="2">
    <location>
        <begin position="927"/>
        <end position="1001"/>
    </location>
</feature>
<dbReference type="InterPro" id="IPR000873">
    <property type="entry name" value="AMP-dep_synth/lig_dom"/>
</dbReference>
<dbReference type="GO" id="GO:0005737">
    <property type="term" value="C:cytoplasm"/>
    <property type="evidence" value="ECO:0007669"/>
    <property type="project" value="TreeGrafter"/>
</dbReference>
<evidence type="ECO:0000256" key="1">
    <source>
        <dbReference type="ARBA" id="ARBA00001957"/>
    </source>
</evidence>
<dbReference type="PROSITE" id="PS50075">
    <property type="entry name" value="CARRIER"/>
    <property type="match status" value="1"/>
</dbReference>
<dbReference type="InterPro" id="IPR036736">
    <property type="entry name" value="ACP-like_sf"/>
</dbReference>
<dbReference type="InterPro" id="IPR023213">
    <property type="entry name" value="CAT-like_dom_sf"/>
</dbReference>
<name>A0A923RU38_9FIRM</name>
<dbReference type="Gene3D" id="3.30.559.10">
    <property type="entry name" value="Chloramphenicol acetyltransferase-like domain"/>
    <property type="match status" value="1"/>
</dbReference>
<dbReference type="GO" id="GO:0008610">
    <property type="term" value="P:lipid biosynthetic process"/>
    <property type="evidence" value="ECO:0007669"/>
    <property type="project" value="UniProtKB-ARBA"/>
</dbReference>
<dbReference type="SUPFAM" id="SSF47336">
    <property type="entry name" value="ACP-like"/>
    <property type="match status" value="1"/>
</dbReference>
<dbReference type="GO" id="GO:0043041">
    <property type="term" value="P:amino acid activation for nonribosomal peptide biosynthetic process"/>
    <property type="evidence" value="ECO:0007669"/>
    <property type="project" value="TreeGrafter"/>
</dbReference>
<dbReference type="GO" id="GO:0003824">
    <property type="term" value="F:catalytic activity"/>
    <property type="evidence" value="ECO:0007669"/>
    <property type="project" value="InterPro"/>
</dbReference>
<dbReference type="GO" id="GO:0031177">
    <property type="term" value="F:phosphopantetheine binding"/>
    <property type="evidence" value="ECO:0007669"/>
    <property type="project" value="TreeGrafter"/>
</dbReference>
<dbReference type="EMBL" id="JACOPH010000018">
    <property type="protein sequence ID" value="MBC5715357.1"/>
    <property type="molecule type" value="Genomic_DNA"/>
</dbReference>
<dbReference type="InterPro" id="IPR045851">
    <property type="entry name" value="AMP-bd_C_sf"/>
</dbReference>
<organism evidence="3 4">
    <name type="scientific">Roseburia zhanii</name>
    <dbReference type="NCBI Taxonomy" id="2763064"/>
    <lineage>
        <taxon>Bacteria</taxon>
        <taxon>Bacillati</taxon>
        <taxon>Bacillota</taxon>
        <taxon>Clostridia</taxon>
        <taxon>Lachnospirales</taxon>
        <taxon>Lachnospiraceae</taxon>
        <taxon>Roseburia</taxon>
    </lineage>
</organism>
<dbReference type="Gene3D" id="3.30.559.30">
    <property type="entry name" value="Nonribosomal peptide synthetase, condensation domain"/>
    <property type="match status" value="1"/>
</dbReference>
<gene>
    <name evidence="3" type="ORF">H8S17_14305</name>
</gene>
<evidence type="ECO:0000259" key="2">
    <source>
        <dbReference type="PROSITE" id="PS50075"/>
    </source>
</evidence>
<dbReference type="Gene3D" id="3.30.300.30">
    <property type="match status" value="1"/>
</dbReference>
<dbReference type="SUPFAM" id="SSF53474">
    <property type="entry name" value="alpha/beta-Hydrolases"/>
    <property type="match status" value="1"/>
</dbReference>
<evidence type="ECO:0000313" key="3">
    <source>
        <dbReference type="EMBL" id="MBC5715357.1"/>
    </source>
</evidence>
<dbReference type="SUPFAM" id="SSF52777">
    <property type="entry name" value="CoA-dependent acyltransferases"/>
    <property type="match status" value="2"/>
</dbReference>
<dbReference type="RefSeq" id="WP_186867733.1">
    <property type="nucleotide sequence ID" value="NZ_JACOPH010000018.1"/>
</dbReference>
<comment type="caution">
    <text evidence="3">The sequence shown here is derived from an EMBL/GenBank/DDBJ whole genome shotgun (WGS) entry which is preliminary data.</text>
</comment>
<dbReference type="Pfam" id="PF00501">
    <property type="entry name" value="AMP-binding"/>
    <property type="match status" value="1"/>
</dbReference>
<dbReference type="InterPro" id="IPR042099">
    <property type="entry name" value="ANL_N_sf"/>
</dbReference>
<comment type="cofactor">
    <cofactor evidence="1">
        <name>pantetheine 4'-phosphate</name>
        <dbReference type="ChEBI" id="CHEBI:47942"/>
    </cofactor>
</comment>
<dbReference type="PANTHER" id="PTHR45527">
    <property type="entry name" value="NONRIBOSOMAL PEPTIDE SYNTHETASE"/>
    <property type="match status" value="1"/>
</dbReference>
<accession>A0A923RU38</accession>
<dbReference type="GO" id="GO:0044550">
    <property type="term" value="P:secondary metabolite biosynthetic process"/>
    <property type="evidence" value="ECO:0007669"/>
    <property type="project" value="TreeGrafter"/>
</dbReference>
<dbReference type="InterPro" id="IPR001031">
    <property type="entry name" value="Thioesterase"/>
</dbReference>
<keyword evidence="4" id="KW-1185">Reference proteome</keyword>
<dbReference type="InterPro" id="IPR009081">
    <property type="entry name" value="PP-bd_ACP"/>
</dbReference>
<protein>
    <submittedName>
        <fullName evidence="3">AMP-binding protein</fullName>
    </submittedName>
</protein>
<dbReference type="CDD" id="cd05930">
    <property type="entry name" value="A_NRPS"/>
    <property type="match status" value="1"/>
</dbReference>
<dbReference type="Pfam" id="PF00975">
    <property type="entry name" value="Thioesterase"/>
    <property type="match status" value="1"/>
</dbReference>
<dbReference type="Gene3D" id="1.10.1200.10">
    <property type="entry name" value="ACP-like"/>
    <property type="match status" value="1"/>
</dbReference>
<dbReference type="PANTHER" id="PTHR45527:SF1">
    <property type="entry name" value="FATTY ACID SYNTHASE"/>
    <property type="match status" value="1"/>
</dbReference>
<dbReference type="PROSITE" id="PS00455">
    <property type="entry name" value="AMP_BINDING"/>
    <property type="match status" value="1"/>
</dbReference>
<dbReference type="SUPFAM" id="SSF56801">
    <property type="entry name" value="Acetyl-CoA synthetase-like"/>
    <property type="match status" value="1"/>
</dbReference>
<dbReference type="Proteomes" id="UP000606720">
    <property type="component" value="Unassembled WGS sequence"/>
</dbReference>
<evidence type="ECO:0000313" key="4">
    <source>
        <dbReference type="Proteomes" id="UP000606720"/>
    </source>
</evidence>
<proteinExistence type="predicted"/>
<dbReference type="AlphaFoldDB" id="A0A923RU38"/>
<dbReference type="InterPro" id="IPR029058">
    <property type="entry name" value="AB_hydrolase_fold"/>
</dbReference>